<organism evidence="3 4">
    <name type="scientific">Adhaeribacter aerolatus</name>
    <dbReference type="NCBI Taxonomy" id="670289"/>
    <lineage>
        <taxon>Bacteria</taxon>
        <taxon>Pseudomonadati</taxon>
        <taxon>Bacteroidota</taxon>
        <taxon>Cytophagia</taxon>
        <taxon>Cytophagales</taxon>
        <taxon>Hymenobacteraceae</taxon>
        <taxon>Adhaeribacter</taxon>
    </lineage>
</organism>
<evidence type="ECO:0000256" key="1">
    <source>
        <dbReference type="ARBA" id="ARBA00022679"/>
    </source>
</evidence>
<dbReference type="Gene3D" id="3.40.50.2000">
    <property type="entry name" value="Glycogen Phosphorylase B"/>
    <property type="match status" value="1"/>
</dbReference>
<reference evidence="3 4" key="1">
    <citation type="submission" date="2019-07" db="EMBL/GenBank/DDBJ databases">
        <title>Whole genome shotgun sequence of Adhaeribacter aerolatus NBRC 106133.</title>
        <authorList>
            <person name="Hosoyama A."/>
            <person name="Uohara A."/>
            <person name="Ohji S."/>
            <person name="Ichikawa N."/>
        </authorList>
    </citation>
    <scope>NUCLEOTIDE SEQUENCE [LARGE SCALE GENOMIC DNA]</scope>
    <source>
        <strain evidence="3 4">NBRC 106133</strain>
    </source>
</reference>
<evidence type="ECO:0000313" key="4">
    <source>
        <dbReference type="Proteomes" id="UP000321532"/>
    </source>
</evidence>
<evidence type="ECO:0000259" key="2">
    <source>
        <dbReference type="Pfam" id="PF00534"/>
    </source>
</evidence>
<dbReference type="SUPFAM" id="SSF53756">
    <property type="entry name" value="UDP-Glycosyltransferase/glycogen phosphorylase"/>
    <property type="match status" value="1"/>
</dbReference>
<comment type="caution">
    <text evidence="3">The sequence shown here is derived from an EMBL/GenBank/DDBJ whole genome shotgun (WGS) entry which is preliminary data.</text>
</comment>
<dbReference type="InterPro" id="IPR001296">
    <property type="entry name" value="Glyco_trans_1"/>
</dbReference>
<evidence type="ECO:0000313" key="3">
    <source>
        <dbReference type="EMBL" id="GEO04622.1"/>
    </source>
</evidence>
<keyword evidence="4" id="KW-1185">Reference proteome</keyword>
<dbReference type="Pfam" id="PF00534">
    <property type="entry name" value="Glycos_transf_1"/>
    <property type="match status" value="1"/>
</dbReference>
<proteinExistence type="predicted"/>
<dbReference type="Proteomes" id="UP000321532">
    <property type="component" value="Unassembled WGS sequence"/>
</dbReference>
<keyword evidence="1" id="KW-0808">Transferase</keyword>
<dbReference type="PANTHER" id="PTHR46401">
    <property type="entry name" value="GLYCOSYLTRANSFERASE WBBK-RELATED"/>
    <property type="match status" value="1"/>
</dbReference>
<dbReference type="PANTHER" id="PTHR46401:SF2">
    <property type="entry name" value="GLYCOSYLTRANSFERASE WBBK-RELATED"/>
    <property type="match status" value="1"/>
</dbReference>
<sequence>MDKNKYGRYILAVSSLEPRKNLNNLIKGFKQANLSGTKLVIVGAGSKVFNNPGLKELLQEDPDIIFTGYVPDAELAGIYHNALMFVYPSLFEGFGIPPLEAMQCGCPTVVSETSSLPEVCADASLYVNPLDSTTIAAAIKLLSENEERRKELILKGFARAKDFSWQRSAENLAGIINILL</sequence>
<gene>
    <name evidence="3" type="ORF">AAE02nite_22860</name>
</gene>
<name>A0A512AY19_9BACT</name>
<dbReference type="CDD" id="cd03809">
    <property type="entry name" value="GT4_MtfB-like"/>
    <property type="match status" value="1"/>
</dbReference>
<feature type="domain" description="Glycosyl transferase family 1" evidence="2">
    <location>
        <begin position="4"/>
        <end position="154"/>
    </location>
</feature>
<dbReference type="GO" id="GO:0016757">
    <property type="term" value="F:glycosyltransferase activity"/>
    <property type="evidence" value="ECO:0007669"/>
    <property type="project" value="InterPro"/>
</dbReference>
<dbReference type="GO" id="GO:0009103">
    <property type="term" value="P:lipopolysaccharide biosynthetic process"/>
    <property type="evidence" value="ECO:0007669"/>
    <property type="project" value="TreeGrafter"/>
</dbReference>
<protein>
    <recommendedName>
        <fullName evidence="2">Glycosyl transferase family 1 domain-containing protein</fullName>
    </recommendedName>
</protein>
<dbReference type="AlphaFoldDB" id="A0A512AY19"/>
<dbReference type="EMBL" id="BJYS01000016">
    <property type="protein sequence ID" value="GEO04622.1"/>
    <property type="molecule type" value="Genomic_DNA"/>
</dbReference>
<accession>A0A512AY19</accession>